<organism evidence="1 2">
    <name type="scientific">Mesobacillus stamsii</name>
    <dbReference type="NCBI Taxonomy" id="225347"/>
    <lineage>
        <taxon>Bacteria</taxon>
        <taxon>Bacillati</taxon>
        <taxon>Bacillota</taxon>
        <taxon>Bacilli</taxon>
        <taxon>Bacillales</taxon>
        <taxon>Bacillaceae</taxon>
        <taxon>Mesobacillus</taxon>
    </lineage>
</organism>
<evidence type="ECO:0000313" key="1">
    <source>
        <dbReference type="EMBL" id="MDQ0412721.1"/>
    </source>
</evidence>
<dbReference type="RefSeq" id="WP_307191310.1">
    <property type="nucleotide sequence ID" value="NZ_JAUSUN010000004.1"/>
</dbReference>
<dbReference type="EMBL" id="JAUSUN010000004">
    <property type="protein sequence ID" value="MDQ0412721.1"/>
    <property type="molecule type" value="Genomic_DNA"/>
</dbReference>
<keyword evidence="2" id="KW-1185">Reference proteome</keyword>
<dbReference type="Gene3D" id="2.40.10.370">
    <property type="entry name" value="Protein of unknown function DUF3599"/>
    <property type="match status" value="1"/>
</dbReference>
<sequence length="121" mass="13797">MDIKAIMSKAIPAVEMMYDKRATIKRHQEVVKPNGADGMDWVTIYTDVPCRLSTMGQSTLDNSNQQAAHVIDYDEKMFLSAAYEIRAGDIITINGEEYETARKPFKYVSHQEVRLKFKGYA</sequence>
<comment type="caution">
    <text evidence="1">The sequence shown here is derived from an EMBL/GenBank/DDBJ whole genome shotgun (WGS) entry which is preliminary data.</text>
</comment>
<reference evidence="1 2" key="1">
    <citation type="submission" date="2023-07" db="EMBL/GenBank/DDBJ databases">
        <title>Genomic Encyclopedia of Type Strains, Phase IV (KMG-IV): sequencing the most valuable type-strain genomes for metagenomic binning, comparative biology and taxonomic classification.</title>
        <authorList>
            <person name="Goeker M."/>
        </authorList>
    </citation>
    <scope>NUCLEOTIDE SEQUENCE [LARGE SCALE GENOMIC DNA]</scope>
    <source>
        <strain evidence="1 2">DSM 19598</strain>
    </source>
</reference>
<name>A0ABU0FSZ5_9BACI</name>
<dbReference type="InterPro" id="IPR038667">
    <property type="entry name" value="XkdH-like_sf"/>
</dbReference>
<accession>A0ABU0FSZ5</accession>
<dbReference type="Proteomes" id="UP001242313">
    <property type="component" value="Unassembled WGS sequence"/>
</dbReference>
<gene>
    <name evidence="1" type="ORF">J2S25_000901</name>
</gene>
<proteinExistence type="predicted"/>
<evidence type="ECO:0000313" key="2">
    <source>
        <dbReference type="Proteomes" id="UP001242313"/>
    </source>
</evidence>
<protein>
    <submittedName>
        <fullName evidence="1">Uncharacterized protein</fullName>
    </submittedName>
</protein>